<dbReference type="GeneID" id="6343618"/>
<dbReference type="Proteomes" id="UP000245464">
    <property type="component" value="Chromosome 5"/>
</dbReference>
<protein>
    <submittedName>
        <fullName evidence="1">Uncharacterized protein</fullName>
    </submittedName>
</protein>
<name>A0A317A7I4_9PLEO</name>
<accession>A0A317A7I4</accession>
<dbReference type="KEGG" id="ptrr:6343618"/>
<evidence type="ECO:0000313" key="2">
    <source>
        <dbReference type="Proteomes" id="UP000245464"/>
    </source>
</evidence>
<dbReference type="AlphaFoldDB" id="A0A317A7I4"/>
<dbReference type="EMBL" id="NQIK02000005">
    <property type="protein sequence ID" value="KAF7571104.1"/>
    <property type="molecule type" value="Genomic_DNA"/>
</dbReference>
<dbReference type="RefSeq" id="XP_001935700.2">
    <property type="nucleotide sequence ID" value="XM_001935665.2"/>
</dbReference>
<comment type="caution">
    <text evidence="1">The sequence shown here is derived from an EMBL/GenBank/DDBJ whole genome shotgun (WGS) entry which is preliminary data.</text>
</comment>
<gene>
    <name evidence="1" type="ORF">PtrM4_111060</name>
</gene>
<reference evidence="1" key="1">
    <citation type="journal article" date="2018" name="BMC Genomics">
        <title>Comparative genomics of the wheat fungal pathogen Pyrenophora tritici-repentis reveals chromosomal variations and genome plasticity.</title>
        <authorList>
            <person name="Moolhuijzen P."/>
            <person name="See P.T."/>
            <person name="Hane J.K."/>
            <person name="Shi G."/>
            <person name="Liu Z."/>
            <person name="Oliver R.P."/>
            <person name="Moffat C.S."/>
        </authorList>
    </citation>
    <scope>NUCLEOTIDE SEQUENCE [LARGE SCALE GENOMIC DNA]</scope>
    <source>
        <strain evidence="1">M4</strain>
    </source>
</reference>
<organism evidence="1 2">
    <name type="scientific">Pyrenophora tritici-repentis</name>
    <dbReference type="NCBI Taxonomy" id="45151"/>
    <lineage>
        <taxon>Eukaryota</taxon>
        <taxon>Fungi</taxon>
        <taxon>Dikarya</taxon>
        <taxon>Ascomycota</taxon>
        <taxon>Pezizomycotina</taxon>
        <taxon>Dothideomycetes</taxon>
        <taxon>Pleosporomycetidae</taxon>
        <taxon>Pleosporales</taxon>
        <taxon>Pleosporineae</taxon>
        <taxon>Pleosporaceae</taxon>
        <taxon>Pyrenophora</taxon>
    </lineage>
</organism>
<evidence type="ECO:0000313" key="1">
    <source>
        <dbReference type="EMBL" id="KAF7571104.1"/>
    </source>
</evidence>
<sequence length="111" mass="12702">MRELVRDWDASETGRSYTPYSNQLNTWYKALFNTDEKSRITAKALVENYVPTIDSDIDIVEMKQSAKVSFKAAERLRARVATRQATRQAVSERGDTRSINQDLEAEIVAML</sequence>
<proteinExistence type="predicted"/>